<organism evidence="1 2">
    <name type="scientific">Pseudomonas phage Psa21</name>
    <dbReference type="NCBI Taxonomy" id="2530023"/>
    <lineage>
        <taxon>Viruses</taxon>
        <taxon>Duplodnaviria</taxon>
        <taxon>Heunggongvirae</taxon>
        <taxon>Uroviricota</taxon>
        <taxon>Caudoviricetes</taxon>
        <taxon>Chimalliviridae</taxon>
        <taxon>Tepukevirus</taxon>
        <taxon>Tepukevirus Psa21</taxon>
    </lineage>
</organism>
<dbReference type="EMBL" id="MK552327">
    <property type="protein sequence ID" value="QBJ02858.1"/>
    <property type="molecule type" value="Genomic_DNA"/>
</dbReference>
<sequence length="152" mass="17611">MDLQLIRELRDTFKDRYVSANDLFVKSLNTVATPVMGSPKAVLWIIVDNARGEDIVRRHYEAMLKEDEKITGKEQLIDPYGGPSQLATRLRQQGYHMELTVLPEDFDKKTKYIQLKHAEMLAKHYDVQAVCYNLDNRVMPDEETLKIDGINE</sequence>
<keyword evidence="2" id="KW-1185">Reference proteome</keyword>
<evidence type="ECO:0000313" key="2">
    <source>
        <dbReference type="Proteomes" id="UP000294134"/>
    </source>
</evidence>
<gene>
    <name evidence="1" type="ORF">PSA21_332</name>
</gene>
<proteinExistence type="predicted"/>
<protein>
    <submittedName>
        <fullName evidence="1">Uncharacterized protein</fullName>
    </submittedName>
</protein>
<dbReference type="Proteomes" id="UP000294134">
    <property type="component" value="Segment"/>
</dbReference>
<name>A0A481W567_9CAUD</name>
<accession>A0A481W567</accession>
<reference evidence="1 2" key="1">
    <citation type="submission" date="2019-02" db="EMBL/GenBank/DDBJ databases">
        <authorList>
            <person name="Frampton R.A."/>
            <person name="Wojtus J.K."/>
            <person name="Fineran P.C."/>
            <person name="Hendrickson H.L."/>
        </authorList>
    </citation>
    <scope>NUCLEOTIDE SEQUENCE [LARGE SCALE GENOMIC DNA]</scope>
</reference>
<evidence type="ECO:0000313" key="1">
    <source>
        <dbReference type="EMBL" id="QBJ02858.1"/>
    </source>
</evidence>